<accession>A0AAD5CZY9</accession>
<dbReference type="EMBL" id="JAMZMK010006357">
    <property type="protein sequence ID" value="KAI7749465.1"/>
    <property type="molecule type" value="Genomic_DNA"/>
</dbReference>
<gene>
    <name evidence="1" type="ORF">M8C21_020050</name>
</gene>
<sequence>MSVSGKPIKLVGHKERLEDPEPFYPYRMAGCILGMRRSFMCGEGTRTLKPGSLQHLGENKLAFLLHTVASSQLSKVKVHKAELRCDGRRWIIYGLGGDSHMRGIRRAYRDESENNALLEGDGLVFDNYKDKTPENKGTKED</sequence>
<dbReference type="Proteomes" id="UP001206925">
    <property type="component" value="Unassembled WGS sequence"/>
</dbReference>
<reference evidence="1" key="1">
    <citation type="submission" date="2022-06" db="EMBL/GenBank/DDBJ databases">
        <title>Uncovering the hologenomic basis of an extraordinary plant invasion.</title>
        <authorList>
            <person name="Bieker V.C."/>
            <person name="Martin M.D."/>
            <person name="Gilbert T."/>
            <person name="Hodgins K."/>
            <person name="Battlay P."/>
            <person name="Petersen B."/>
            <person name="Wilson J."/>
        </authorList>
    </citation>
    <scope>NUCLEOTIDE SEQUENCE</scope>
    <source>
        <strain evidence="1">AA19_3_7</strain>
        <tissue evidence="1">Leaf</tissue>
    </source>
</reference>
<name>A0AAD5CZY9_AMBAR</name>
<dbReference type="AlphaFoldDB" id="A0AAD5CZY9"/>
<proteinExistence type="predicted"/>
<evidence type="ECO:0000313" key="1">
    <source>
        <dbReference type="EMBL" id="KAI7749465.1"/>
    </source>
</evidence>
<organism evidence="1 2">
    <name type="scientific">Ambrosia artemisiifolia</name>
    <name type="common">Common ragweed</name>
    <dbReference type="NCBI Taxonomy" id="4212"/>
    <lineage>
        <taxon>Eukaryota</taxon>
        <taxon>Viridiplantae</taxon>
        <taxon>Streptophyta</taxon>
        <taxon>Embryophyta</taxon>
        <taxon>Tracheophyta</taxon>
        <taxon>Spermatophyta</taxon>
        <taxon>Magnoliopsida</taxon>
        <taxon>eudicotyledons</taxon>
        <taxon>Gunneridae</taxon>
        <taxon>Pentapetalae</taxon>
        <taxon>asterids</taxon>
        <taxon>campanulids</taxon>
        <taxon>Asterales</taxon>
        <taxon>Asteraceae</taxon>
        <taxon>Asteroideae</taxon>
        <taxon>Heliantheae alliance</taxon>
        <taxon>Heliantheae</taxon>
        <taxon>Ambrosia</taxon>
    </lineage>
</organism>
<protein>
    <submittedName>
        <fullName evidence="1">Uncharacterized protein</fullName>
    </submittedName>
</protein>
<comment type="caution">
    <text evidence="1">The sequence shown here is derived from an EMBL/GenBank/DDBJ whole genome shotgun (WGS) entry which is preliminary data.</text>
</comment>
<evidence type="ECO:0000313" key="2">
    <source>
        <dbReference type="Proteomes" id="UP001206925"/>
    </source>
</evidence>
<keyword evidence="2" id="KW-1185">Reference proteome</keyword>